<evidence type="ECO:0000313" key="2">
    <source>
        <dbReference type="Proteomes" id="UP000247698"/>
    </source>
</evidence>
<dbReference type="EMBL" id="QGLG01000002">
    <property type="protein sequence ID" value="PXY84083.1"/>
    <property type="molecule type" value="Genomic_DNA"/>
</dbReference>
<accession>A0ABX5MYZ2</accession>
<dbReference type="Proteomes" id="UP000247698">
    <property type="component" value="Unassembled WGS sequence"/>
</dbReference>
<organism evidence="1 2">
    <name type="scientific">Lactobacillus melliventris</name>
    <dbReference type="NCBI Taxonomy" id="1218507"/>
    <lineage>
        <taxon>Bacteria</taxon>
        <taxon>Bacillati</taxon>
        <taxon>Bacillota</taxon>
        <taxon>Bacilli</taxon>
        <taxon>Lactobacillales</taxon>
        <taxon>Lactobacillaceae</taxon>
        <taxon>Lactobacillus</taxon>
    </lineage>
</organism>
<reference evidence="1 2" key="1">
    <citation type="submission" date="2018-05" db="EMBL/GenBank/DDBJ databases">
        <title>Reference genomes for bee gut microbiota database.</title>
        <authorList>
            <person name="Ellegaard K.M."/>
        </authorList>
    </citation>
    <scope>NUCLEOTIDE SEQUENCE [LARGE SCALE GENOMIC DNA]</scope>
    <source>
        <strain evidence="1 2">ESL0184</strain>
    </source>
</reference>
<evidence type="ECO:0000313" key="1">
    <source>
        <dbReference type="EMBL" id="PXY84083.1"/>
    </source>
</evidence>
<protein>
    <submittedName>
        <fullName evidence="1">Uncharacterized protein</fullName>
    </submittedName>
</protein>
<sequence length="70" mass="7934">MTIIKMNDGLTQYSAKENYNFIKTLIRKANLSGEKIIEITDVKKGNVLINIDSIFTVEEIKDGKSSLQEK</sequence>
<dbReference type="RefSeq" id="WP_110445708.1">
    <property type="nucleotide sequence ID" value="NZ_QGLG01000002.1"/>
</dbReference>
<gene>
    <name evidence="1" type="ORF">DK873_02655</name>
</gene>
<keyword evidence="2" id="KW-1185">Reference proteome</keyword>
<proteinExistence type="predicted"/>
<name>A0ABX5MYZ2_9LACO</name>
<comment type="caution">
    <text evidence="1">The sequence shown here is derived from an EMBL/GenBank/DDBJ whole genome shotgun (WGS) entry which is preliminary data.</text>
</comment>